<organism evidence="9 10">
    <name type="scientific">Deinococcus roseus</name>
    <dbReference type="NCBI Taxonomy" id="392414"/>
    <lineage>
        <taxon>Bacteria</taxon>
        <taxon>Thermotogati</taxon>
        <taxon>Deinococcota</taxon>
        <taxon>Deinococci</taxon>
        <taxon>Deinococcales</taxon>
        <taxon>Deinococcaceae</taxon>
        <taxon>Deinococcus</taxon>
    </lineage>
</organism>
<dbReference type="PANTHER" id="PTHR43744:SF12">
    <property type="entry name" value="ABC TRANSPORTER PERMEASE PROTEIN MG189-RELATED"/>
    <property type="match status" value="1"/>
</dbReference>
<dbReference type="Proteomes" id="UP000632222">
    <property type="component" value="Unassembled WGS sequence"/>
</dbReference>
<dbReference type="SUPFAM" id="SSF161098">
    <property type="entry name" value="MetI-like"/>
    <property type="match status" value="1"/>
</dbReference>
<feature type="transmembrane region" description="Helical" evidence="7">
    <location>
        <begin position="211"/>
        <end position="236"/>
    </location>
</feature>
<keyword evidence="3" id="KW-1003">Cell membrane</keyword>
<keyword evidence="4 7" id="KW-0812">Transmembrane</keyword>
<evidence type="ECO:0000256" key="3">
    <source>
        <dbReference type="ARBA" id="ARBA00022475"/>
    </source>
</evidence>
<reference evidence="10" key="1">
    <citation type="journal article" date="2019" name="Int. J. Syst. Evol. Microbiol.">
        <title>The Global Catalogue of Microorganisms (GCM) 10K type strain sequencing project: providing services to taxonomists for standard genome sequencing and annotation.</title>
        <authorList>
            <consortium name="The Broad Institute Genomics Platform"/>
            <consortium name="The Broad Institute Genome Sequencing Center for Infectious Disease"/>
            <person name="Wu L."/>
            <person name="Ma J."/>
        </authorList>
    </citation>
    <scope>NUCLEOTIDE SEQUENCE [LARGE SCALE GENOMIC DNA]</scope>
    <source>
        <strain evidence="10">JCM 14370</strain>
    </source>
</reference>
<keyword evidence="2 7" id="KW-0813">Transport</keyword>
<evidence type="ECO:0000256" key="7">
    <source>
        <dbReference type="RuleBase" id="RU363032"/>
    </source>
</evidence>
<evidence type="ECO:0000256" key="5">
    <source>
        <dbReference type="ARBA" id="ARBA00022989"/>
    </source>
</evidence>
<dbReference type="RefSeq" id="WP_189004142.1">
    <property type="nucleotide sequence ID" value="NZ_BMOD01000013.1"/>
</dbReference>
<feature type="transmembrane region" description="Helical" evidence="7">
    <location>
        <begin position="170"/>
        <end position="190"/>
    </location>
</feature>
<dbReference type="InterPro" id="IPR035906">
    <property type="entry name" value="MetI-like_sf"/>
</dbReference>
<gene>
    <name evidence="9" type="primary">ugpE</name>
    <name evidence="9" type="ORF">GCM10008938_32130</name>
</gene>
<dbReference type="Gene3D" id="1.10.3720.10">
    <property type="entry name" value="MetI-like"/>
    <property type="match status" value="1"/>
</dbReference>
<evidence type="ECO:0000313" key="10">
    <source>
        <dbReference type="Proteomes" id="UP000632222"/>
    </source>
</evidence>
<evidence type="ECO:0000256" key="6">
    <source>
        <dbReference type="ARBA" id="ARBA00023136"/>
    </source>
</evidence>
<keyword evidence="10" id="KW-1185">Reference proteome</keyword>
<keyword evidence="6 7" id="KW-0472">Membrane</keyword>
<dbReference type="EMBL" id="BMOD01000013">
    <property type="protein sequence ID" value="GGJ43444.1"/>
    <property type="molecule type" value="Genomic_DNA"/>
</dbReference>
<evidence type="ECO:0000256" key="1">
    <source>
        <dbReference type="ARBA" id="ARBA00004651"/>
    </source>
</evidence>
<evidence type="ECO:0000259" key="8">
    <source>
        <dbReference type="PROSITE" id="PS50928"/>
    </source>
</evidence>
<comment type="similarity">
    <text evidence="7">Belongs to the binding-protein-dependent transport system permease family.</text>
</comment>
<evidence type="ECO:0000313" key="9">
    <source>
        <dbReference type="EMBL" id="GGJ43444.1"/>
    </source>
</evidence>
<dbReference type="InterPro" id="IPR000515">
    <property type="entry name" value="MetI-like"/>
</dbReference>
<name>A0ABQ2D5B2_9DEIO</name>
<feature type="transmembrane region" description="Helical" evidence="7">
    <location>
        <begin position="271"/>
        <end position="289"/>
    </location>
</feature>
<evidence type="ECO:0000256" key="2">
    <source>
        <dbReference type="ARBA" id="ARBA00022448"/>
    </source>
</evidence>
<dbReference type="CDD" id="cd06261">
    <property type="entry name" value="TM_PBP2"/>
    <property type="match status" value="1"/>
</dbReference>
<feature type="transmembrane region" description="Helical" evidence="7">
    <location>
        <begin position="122"/>
        <end position="144"/>
    </location>
</feature>
<protein>
    <submittedName>
        <fullName evidence="9">Sn-glycerol-3-phosphate transport system permease protein UgpE</fullName>
    </submittedName>
</protein>
<keyword evidence="5 7" id="KW-1133">Transmembrane helix</keyword>
<comment type="subcellular location">
    <subcellularLocation>
        <location evidence="1 7">Cell membrane</location>
        <topology evidence="1 7">Multi-pass membrane protein</topology>
    </subcellularLocation>
</comment>
<feature type="transmembrane region" description="Helical" evidence="7">
    <location>
        <begin position="91"/>
        <end position="115"/>
    </location>
</feature>
<dbReference type="Pfam" id="PF00528">
    <property type="entry name" value="BPD_transp_1"/>
    <property type="match status" value="1"/>
</dbReference>
<accession>A0ABQ2D5B2</accession>
<proteinExistence type="inferred from homology"/>
<dbReference type="PANTHER" id="PTHR43744">
    <property type="entry name" value="ABC TRANSPORTER PERMEASE PROTEIN MG189-RELATED-RELATED"/>
    <property type="match status" value="1"/>
</dbReference>
<comment type="caution">
    <text evidence="9">The sequence shown here is derived from an EMBL/GenBank/DDBJ whole genome shotgun (WGS) entry which is preliminary data.</text>
</comment>
<dbReference type="PROSITE" id="PS50928">
    <property type="entry name" value="ABC_TM1"/>
    <property type="match status" value="1"/>
</dbReference>
<feature type="transmembrane region" description="Helical" evidence="7">
    <location>
        <begin position="20"/>
        <end position="44"/>
    </location>
</feature>
<evidence type="ECO:0000256" key="4">
    <source>
        <dbReference type="ARBA" id="ARBA00022692"/>
    </source>
</evidence>
<sequence>MSLTTQTTHTPSRKAGKRTAALLTYLILIFFSFLFIFPVLFMVVSSFKDNPGIFSDLRSLKAFLPVGNVSLDNFAYIFERGNILLYFKNSLIVSGVTVVLSILVNSMAAFALARLRWKGRTLILGFVIALMIVPFDAIAIPLLLLVSKFPVLHIGADGINFSGTWLNTQTVQIVPFVASAFNIFLFYQFFLDIPRELDEAASIDGATPWQIYWKIVMPIARPVVATCAILGFLAMWNQYLWPIMTVQSTAARPLQPGIQEFFGRTTQWGQVLAYTSLITLPMLLVFLMFQKWFVKSVATNGLKG</sequence>
<feature type="domain" description="ABC transmembrane type-1" evidence="8">
    <location>
        <begin position="87"/>
        <end position="289"/>
    </location>
</feature>